<evidence type="ECO:0000313" key="2">
    <source>
        <dbReference type="EMBL" id="MFD2692559.1"/>
    </source>
</evidence>
<dbReference type="EC" id="4.2.1.75" evidence="2"/>
<dbReference type="InterPro" id="IPR003754">
    <property type="entry name" value="4pyrrol_synth_uPrphyn_synth"/>
</dbReference>
<comment type="caution">
    <text evidence="2">The sequence shown here is derived from an EMBL/GenBank/DDBJ whole genome shotgun (WGS) entry which is preliminary data.</text>
</comment>
<dbReference type="Proteomes" id="UP001597399">
    <property type="component" value="Unassembled WGS sequence"/>
</dbReference>
<protein>
    <submittedName>
        <fullName evidence="2">Uroporphyrinogen-III synthase</fullName>
        <ecNumber evidence="2">4.2.1.75</ecNumber>
    </submittedName>
</protein>
<dbReference type="PANTHER" id="PTHR40082:SF1">
    <property type="entry name" value="BLR5956 PROTEIN"/>
    <property type="match status" value="1"/>
</dbReference>
<sequence length="254" mass="28893">MISSLEGRRILITRQAEQAASMCAFIHQLGGIPICVPVICFKSVALSCSEQSALRAQIRQAGWIIFTSRNSIDFLIEYRYMSDLLKKKKIATVGIQTAHRLEEIGLHADIVSRTFNVEMLVRTFREREIHEETIVIPHGSLANMSRFNELRLIGMQVYESTIYETIPDWQEKERLAEVVKSGSLDALTFASPSAVRFFTEMLDEHLWRQVLGSSTVVSIGDITAQTLTNLGYPPDVIPDRYTAMDMIRALERYY</sequence>
<accession>A0ABW5RYI4</accession>
<dbReference type="InterPro" id="IPR039793">
    <property type="entry name" value="UROS/Hem4"/>
</dbReference>
<dbReference type="SUPFAM" id="SSF69618">
    <property type="entry name" value="HemD-like"/>
    <property type="match status" value="1"/>
</dbReference>
<dbReference type="EMBL" id="JBHUMQ010000003">
    <property type="protein sequence ID" value="MFD2692559.1"/>
    <property type="molecule type" value="Genomic_DNA"/>
</dbReference>
<dbReference type="InterPro" id="IPR036108">
    <property type="entry name" value="4pyrrol_syn_uPrphyn_synt_sf"/>
</dbReference>
<dbReference type="GO" id="GO:0004852">
    <property type="term" value="F:uroporphyrinogen-III synthase activity"/>
    <property type="evidence" value="ECO:0007669"/>
    <property type="project" value="UniProtKB-EC"/>
</dbReference>
<dbReference type="CDD" id="cd06578">
    <property type="entry name" value="HemD"/>
    <property type="match status" value="1"/>
</dbReference>
<keyword evidence="2" id="KW-0456">Lyase</keyword>
<evidence type="ECO:0000259" key="1">
    <source>
        <dbReference type="Pfam" id="PF02602"/>
    </source>
</evidence>
<evidence type="ECO:0000313" key="3">
    <source>
        <dbReference type="Proteomes" id="UP001597399"/>
    </source>
</evidence>
<feature type="domain" description="Tetrapyrrole biosynthesis uroporphyrinogen III synthase" evidence="1">
    <location>
        <begin position="26"/>
        <end position="247"/>
    </location>
</feature>
<dbReference type="Pfam" id="PF02602">
    <property type="entry name" value="HEM4"/>
    <property type="match status" value="1"/>
</dbReference>
<dbReference type="PANTHER" id="PTHR40082">
    <property type="entry name" value="BLR5956 PROTEIN"/>
    <property type="match status" value="1"/>
</dbReference>
<dbReference type="Gene3D" id="3.40.50.10090">
    <property type="match status" value="2"/>
</dbReference>
<organism evidence="2 3">
    <name type="scientific">Sporolactobacillus shoreicorticis</name>
    <dbReference type="NCBI Taxonomy" id="1923877"/>
    <lineage>
        <taxon>Bacteria</taxon>
        <taxon>Bacillati</taxon>
        <taxon>Bacillota</taxon>
        <taxon>Bacilli</taxon>
        <taxon>Bacillales</taxon>
        <taxon>Sporolactobacillaceae</taxon>
        <taxon>Sporolactobacillus</taxon>
    </lineage>
</organism>
<name>A0ABW5RYI4_9BACL</name>
<dbReference type="RefSeq" id="WP_253059841.1">
    <property type="nucleotide sequence ID" value="NZ_JAMXWM010000004.1"/>
</dbReference>
<proteinExistence type="predicted"/>
<reference evidence="3" key="1">
    <citation type="journal article" date="2019" name="Int. J. Syst. Evol. Microbiol.">
        <title>The Global Catalogue of Microorganisms (GCM) 10K type strain sequencing project: providing services to taxonomists for standard genome sequencing and annotation.</title>
        <authorList>
            <consortium name="The Broad Institute Genomics Platform"/>
            <consortium name="The Broad Institute Genome Sequencing Center for Infectious Disease"/>
            <person name="Wu L."/>
            <person name="Ma J."/>
        </authorList>
    </citation>
    <scope>NUCLEOTIDE SEQUENCE [LARGE SCALE GENOMIC DNA]</scope>
    <source>
        <strain evidence="3">TISTR 2466</strain>
    </source>
</reference>
<keyword evidence="3" id="KW-1185">Reference proteome</keyword>
<gene>
    <name evidence="2" type="ORF">ACFSUE_02725</name>
</gene>